<evidence type="ECO:0000256" key="8">
    <source>
        <dbReference type="SAM" id="MobiDB-lite"/>
    </source>
</evidence>
<dbReference type="RefSeq" id="XP_066802779.1">
    <property type="nucleotide sequence ID" value="XM_066946387.1"/>
</dbReference>
<feature type="region of interest" description="Disordered" evidence="8">
    <location>
        <begin position="564"/>
        <end position="651"/>
    </location>
</feature>
<dbReference type="GO" id="GO:0048188">
    <property type="term" value="C:Set1C/COMPASS complex"/>
    <property type="evidence" value="ECO:0007669"/>
    <property type="project" value="InterPro"/>
</dbReference>
<dbReference type="Gene3D" id="3.30.40.10">
    <property type="entry name" value="Zinc/RING finger domain, C3HC4 (zinc finger)"/>
    <property type="match status" value="1"/>
</dbReference>
<comment type="caution">
    <text evidence="10">The sequence shown here is derived from an EMBL/GenBank/DDBJ whole genome shotgun (WGS) entry which is preliminary data.</text>
</comment>
<accession>A0AAW0YNB2</accession>
<dbReference type="InterPro" id="IPR001965">
    <property type="entry name" value="Znf_PHD"/>
</dbReference>
<dbReference type="GeneID" id="92180538"/>
<feature type="region of interest" description="Disordered" evidence="8">
    <location>
        <begin position="1"/>
        <end position="67"/>
    </location>
</feature>
<dbReference type="PANTHER" id="PTHR46174">
    <property type="entry name" value="CXXC-TYPE ZINC FINGER PROTEIN 1"/>
    <property type="match status" value="1"/>
</dbReference>
<keyword evidence="2" id="KW-0479">Metal-binding</keyword>
<dbReference type="PROSITE" id="PS01359">
    <property type="entry name" value="ZF_PHD_1"/>
    <property type="match status" value="1"/>
</dbReference>
<evidence type="ECO:0000256" key="7">
    <source>
        <dbReference type="SAM" id="Coils"/>
    </source>
</evidence>
<feature type="coiled-coil region" evidence="7">
    <location>
        <begin position="270"/>
        <end position="332"/>
    </location>
</feature>
<evidence type="ECO:0000256" key="2">
    <source>
        <dbReference type="ARBA" id="ARBA00022723"/>
    </source>
</evidence>
<evidence type="ECO:0000256" key="3">
    <source>
        <dbReference type="ARBA" id="ARBA00022771"/>
    </source>
</evidence>
<dbReference type="InterPro" id="IPR019787">
    <property type="entry name" value="Znf_PHD-finger"/>
</dbReference>
<dbReference type="GO" id="GO:0045893">
    <property type="term" value="P:positive regulation of DNA-templated transcription"/>
    <property type="evidence" value="ECO:0007669"/>
    <property type="project" value="TreeGrafter"/>
</dbReference>
<keyword evidence="3 6" id="KW-0863">Zinc-finger</keyword>
<feature type="domain" description="PHD-type" evidence="9">
    <location>
        <begin position="69"/>
        <end position="118"/>
    </location>
</feature>
<dbReference type="GO" id="GO:0008270">
    <property type="term" value="F:zinc ion binding"/>
    <property type="evidence" value="ECO:0007669"/>
    <property type="project" value="UniProtKB-KW"/>
</dbReference>
<dbReference type="Pfam" id="PF00628">
    <property type="entry name" value="PHD"/>
    <property type="match status" value="1"/>
</dbReference>
<comment type="subcellular location">
    <subcellularLocation>
        <location evidence="1">Nucleus</location>
    </subcellularLocation>
</comment>
<evidence type="ECO:0000256" key="1">
    <source>
        <dbReference type="ARBA" id="ARBA00004123"/>
    </source>
</evidence>
<gene>
    <name evidence="10" type="ORF">IAR55_003280</name>
</gene>
<dbReference type="PANTHER" id="PTHR46174:SF1">
    <property type="entry name" value="CXXC-TYPE ZINC FINGER PROTEIN 1"/>
    <property type="match status" value="1"/>
</dbReference>
<dbReference type="InterPro" id="IPR037869">
    <property type="entry name" value="Spp1/CFP1"/>
</dbReference>
<organism evidence="10 11">
    <name type="scientific">Kwoniella newhampshirensis</name>
    <dbReference type="NCBI Taxonomy" id="1651941"/>
    <lineage>
        <taxon>Eukaryota</taxon>
        <taxon>Fungi</taxon>
        <taxon>Dikarya</taxon>
        <taxon>Basidiomycota</taxon>
        <taxon>Agaricomycotina</taxon>
        <taxon>Tremellomycetes</taxon>
        <taxon>Tremellales</taxon>
        <taxon>Cryptococcaceae</taxon>
        <taxon>Kwoniella</taxon>
    </lineage>
</organism>
<dbReference type="PROSITE" id="PS50016">
    <property type="entry name" value="ZF_PHD_2"/>
    <property type="match status" value="1"/>
</dbReference>
<dbReference type="AlphaFoldDB" id="A0AAW0YNB2"/>
<feature type="compositionally biased region" description="Basic residues" evidence="8">
    <location>
        <begin position="54"/>
        <end position="64"/>
    </location>
</feature>
<evidence type="ECO:0000256" key="6">
    <source>
        <dbReference type="PROSITE-ProRule" id="PRU00146"/>
    </source>
</evidence>
<keyword evidence="5" id="KW-0539">Nucleus</keyword>
<dbReference type="Proteomes" id="UP001388673">
    <property type="component" value="Unassembled WGS sequence"/>
</dbReference>
<evidence type="ECO:0000313" key="11">
    <source>
        <dbReference type="Proteomes" id="UP001388673"/>
    </source>
</evidence>
<sequence>MSETTPEASGSQPASTTRTSGRARHKSQRALESEDTKRLIASASKEVAADSKPKSRGAKGKKKKKEEEEVYCICKQNTDGPMIECGECNDWFHFDCVGLNEDEAEKIHKYVCPECEKSTGEKTTHIFDIETFPSPTPPLGIIPAKRKQPRPVKSESESEAVPSSPHSPPPPKRRQPSGDNKRKMSIDRKPSVGGLPPMRKYVREKLAPPIKAMFGTMDDGKAEKTQFNLLHSSINKGLRPSLADSIVDGSLTPAQIAVLTSADLASEEQLAAMERAKQAVLEQHVRAKEDVTSIRLGRDGFEKVEDTHEKEMKLLAAQEEAVRVRAEEARRESLISEVPQSPVVPDVPRMTPKRSDSIDVGSPATQFALKSAWGGERDPEEPSFGGGQEVVFGGDQELDLSDIVQGDIAVDDLLEEKLLDESPGEMESFEAKPVMWSGKVSASNSAELTKRLSIPPIRHAIYLPYGPKAPHGVARELYLIPLRPDDPSPDFTDLIDGYSLPAKGRPTSVFLGVFVMNKYSTPVLAHVPPPPAPIPISATAAAPTIESERLKALMASLNPTTIQSLVGASTPPQGGLTPTAGSSTPMPPPPPNFPPFPPQGHSPYPPPADPYGSTGASYPPRPSDPRHQRQREFGGRERDNGWGSRGGERRH</sequence>
<keyword evidence="4" id="KW-0862">Zinc</keyword>
<evidence type="ECO:0000313" key="10">
    <source>
        <dbReference type="EMBL" id="KAK8854541.1"/>
    </source>
</evidence>
<dbReference type="InterPro" id="IPR011011">
    <property type="entry name" value="Znf_FYVE_PHD"/>
</dbReference>
<dbReference type="SMART" id="SM00249">
    <property type="entry name" value="PHD"/>
    <property type="match status" value="1"/>
</dbReference>
<evidence type="ECO:0000256" key="4">
    <source>
        <dbReference type="ARBA" id="ARBA00022833"/>
    </source>
</evidence>
<feature type="region of interest" description="Disordered" evidence="8">
    <location>
        <begin position="131"/>
        <end position="197"/>
    </location>
</feature>
<evidence type="ECO:0000259" key="9">
    <source>
        <dbReference type="PROSITE" id="PS50016"/>
    </source>
</evidence>
<dbReference type="InterPro" id="IPR019786">
    <property type="entry name" value="Zinc_finger_PHD-type_CS"/>
</dbReference>
<dbReference type="EMBL" id="JBCAWK010000006">
    <property type="protein sequence ID" value="KAK8854541.1"/>
    <property type="molecule type" value="Genomic_DNA"/>
</dbReference>
<keyword evidence="11" id="KW-1185">Reference proteome</keyword>
<feature type="compositionally biased region" description="Basic and acidic residues" evidence="8">
    <location>
        <begin position="623"/>
        <end position="640"/>
    </location>
</feature>
<dbReference type="KEGG" id="kne:92180538"/>
<feature type="compositionally biased region" description="Basic and acidic residues" evidence="8">
    <location>
        <begin position="179"/>
        <end position="190"/>
    </location>
</feature>
<reference evidence="10 11" key="1">
    <citation type="journal article" date="2024" name="bioRxiv">
        <title>Comparative genomics of Cryptococcus and Kwoniella reveals pathogenesis evolution and contrasting karyotype dynamics via intercentromeric recombination or chromosome fusion.</title>
        <authorList>
            <person name="Coelho M.A."/>
            <person name="David-Palma M."/>
            <person name="Shea T."/>
            <person name="Bowers K."/>
            <person name="McGinley-Smith S."/>
            <person name="Mohammad A.W."/>
            <person name="Gnirke A."/>
            <person name="Yurkov A.M."/>
            <person name="Nowrousian M."/>
            <person name="Sun S."/>
            <person name="Cuomo C.A."/>
            <person name="Heitman J."/>
        </authorList>
    </citation>
    <scope>NUCLEOTIDE SEQUENCE [LARGE SCALE GENOMIC DNA]</scope>
    <source>
        <strain evidence="10 11">CBS 13917</strain>
    </source>
</reference>
<feature type="compositionally biased region" description="Polar residues" evidence="8">
    <location>
        <begin position="1"/>
        <end position="20"/>
    </location>
</feature>
<feature type="region of interest" description="Disordered" evidence="8">
    <location>
        <begin position="341"/>
        <end position="361"/>
    </location>
</feature>
<feature type="compositionally biased region" description="Basic and acidic residues" evidence="8">
    <location>
        <begin position="29"/>
        <end position="38"/>
    </location>
</feature>
<proteinExistence type="predicted"/>
<dbReference type="InterPro" id="IPR013083">
    <property type="entry name" value="Znf_RING/FYVE/PHD"/>
</dbReference>
<keyword evidence="7" id="KW-0175">Coiled coil</keyword>
<evidence type="ECO:0000256" key="5">
    <source>
        <dbReference type="ARBA" id="ARBA00023242"/>
    </source>
</evidence>
<name>A0AAW0YNB2_9TREE</name>
<protein>
    <recommendedName>
        <fullName evidence="9">PHD-type domain-containing protein</fullName>
    </recommendedName>
</protein>
<feature type="compositionally biased region" description="Pro residues" evidence="8">
    <location>
        <begin position="585"/>
        <end position="609"/>
    </location>
</feature>
<dbReference type="SUPFAM" id="SSF57903">
    <property type="entry name" value="FYVE/PHD zinc finger"/>
    <property type="match status" value="1"/>
</dbReference>